<dbReference type="PROSITE" id="PS50975">
    <property type="entry name" value="ATP_GRASP"/>
    <property type="match status" value="1"/>
</dbReference>
<name>A0AAE0KDW5_9PEZI</name>
<dbReference type="Gene3D" id="3.30.470.20">
    <property type="entry name" value="ATP-grasp fold, B domain"/>
    <property type="match status" value="1"/>
</dbReference>
<evidence type="ECO:0000313" key="3">
    <source>
        <dbReference type="EMBL" id="KAK3374829.1"/>
    </source>
</evidence>
<feature type="non-terminal residue" evidence="3">
    <location>
        <position position="1"/>
    </location>
</feature>
<sequence length="446" mass="49966">DDDKKITVLATSIGMAKGLTIARLFHRTGYRVIGADTKMLSPGAVSTAVHRYYRLPNPSDTEPPGGTRNKQYVSTLLDIVQAENVNLWISVSDVHSPLQDAIAKEKIEAQTSAKAIQSGVEETRTLHDKGSFMELCKRLGLSVPDHWVAQTQEEAATFVNKAPQGRQYLAKPTGVDNPARFDSSRPLLLPQPTEAETASAISRLHFEQDNKSSLLLQEFIPGGEFCTHALVIQGRVRAFVACPSNDLLMHYTALHHESQLSQKMLAFTTRVAEHFGDGFSGHLSFDFMAATRRSEDEDNAPIYAIECNPRVHTAVVLFSQMPGLVGEYLSLTTAPDADPTGNPPPLRPDLSSHQHYYWIGQDLFEHVYPIVCRLWGGNFSLRQCRSLAGGFFHHVLSWKDGTFEAWDPLPWWWVYRVFWPAQFVWLTISGQRWSRMNVSAGRVYEA</sequence>
<reference evidence="3" key="2">
    <citation type="submission" date="2023-06" db="EMBL/GenBank/DDBJ databases">
        <authorList>
            <consortium name="Lawrence Berkeley National Laboratory"/>
            <person name="Haridas S."/>
            <person name="Hensen N."/>
            <person name="Bonometti L."/>
            <person name="Westerberg I."/>
            <person name="Brannstrom I.O."/>
            <person name="Guillou S."/>
            <person name="Cros-Aarteil S."/>
            <person name="Calhoun S."/>
            <person name="Kuo A."/>
            <person name="Mondo S."/>
            <person name="Pangilinan J."/>
            <person name="Riley R."/>
            <person name="LaButti K."/>
            <person name="Andreopoulos B."/>
            <person name="Lipzen A."/>
            <person name="Chen C."/>
            <person name="Yanf M."/>
            <person name="Daum C."/>
            <person name="Ng V."/>
            <person name="Clum A."/>
            <person name="Steindorff A."/>
            <person name="Ohm R."/>
            <person name="Martin F."/>
            <person name="Silar P."/>
            <person name="Natvig D."/>
            <person name="Lalanne C."/>
            <person name="Gautier V."/>
            <person name="Ament-velasquez S.L."/>
            <person name="Kruys A."/>
            <person name="Hutchinson M.I."/>
            <person name="Powell A.J."/>
            <person name="Barry K."/>
            <person name="Miller A.N."/>
            <person name="Grigoriev I.V."/>
            <person name="Debuchy R."/>
            <person name="Gladieux P."/>
            <person name="Thoren M.H."/>
            <person name="Johannesson H."/>
        </authorList>
    </citation>
    <scope>NUCLEOTIDE SEQUENCE</scope>
    <source>
        <strain evidence="3">CBS 232.78</strain>
    </source>
</reference>
<dbReference type="Gene3D" id="3.40.50.20">
    <property type="match status" value="1"/>
</dbReference>
<reference evidence="3" key="1">
    <citation type="journal article" date="2023" name="Mol. Phylogenet. Evol.">
        <title>Genome-scale phylogeny and comparative genomics of the fungal order Sordariales.</title>
        <authorList>
            <person name="Hensen N."/>
            <person name="Bonometti L."/>
            <person name="Westerberg I."/>
            <person name="Brannstrom I.O."/>
            <person name="Guillou S."/>
            <person name="Cros-Aarteil S."/>
            <person name="Calhoun S."/>
            <person name="Haridas S."/>
            <person name="Kuo A."/>
            <person name="Mondo S."/>
            <person name="Pangilinan J."/>
            <person name="Riley R."/>
            <person name="LaButti K."/>
            <person name="Andreopoulos B."/>
            <person name="Lipzen A."/>
            <person name="Chen C."/>
            <person name="Yan M."/>
            <person name="Daum C."/>
            <person name="Ng V."/>
            <person name="Clum A."/>
            <person name="Steindorff A."/>
            <person name="Ohm R.A."/>
            <person name="Martin F."/>
            <person name="Silar P."/>
            <person name="Natvig D.O."/>
            <person name="Lalanne C."/>
            <person name="Gautier V."/>
            <person name="Ament-Velasquez S.L."/>
            <person name="Kruys A."/>
            <person name="Hutchinson M.I."/>
            <person name="Powell A.J."/>
            <person name="Barry K."/>
            <person name="Miller A.N."/>
            <person name="Grigoriev I.V."/>
            <person name="Debuchy R."/>
            <person name="Gladieux P."/>
            <person name="Hiltunen Thoren M."/>
            <person name="Johannesson H."/>
        </authorList>
    </citation>
    <scope>NUCLEOTIDE SEQUENCE</scope>
    <source>
        <strain evidence="3">CBS 232.78</strain>
    </source>
</reference>
<dbReference type="SUPFAM" id="SSF56059">
    <property type="entry name" value="Glutathione synthetase ATP-binding domain-like"/>
    <property type="match status" value="1"/>
</dbReference>
<evidence type="ECO:0000256" key="1">
    <source>
        <dbReference type="PROSITE-ProRule" id="PRU00409"/>
    </source>
</evidence>
<dbReference type="EMBL" id="JAULSW010000007">
    <property type="protein sequence ID" value="KAK3374829.1"/>
    <property type="molecule type" value="Genomic_DNA"/>
</dbReference>
<keyword evidence="1" id="KW-0067">ATP-binding</keyword>
<proteinExistence type="predicted"/>
<dbReference type="Proteomes" id="UP001285441">
    <property type="component" value="Unassembled WGS sequence"/>
</dbReference>
<dbReference type="AlphaFoldDB" id="A0AAE0KDW5"/>
<dbReference type="GO" id="GO:0005524">
    <property type="term" value="F:ATP binding"/>
    <property type="evidence" value="ECO:0007669"/>
    <property type="project" value="UniProtKB-UniRule"/>
</dbReference>
<feature type="domain" description="ATP-grasp" evidence="2">
    <location>
        <begin position="133"/>
        <end position="333"/>
    </location>
</feature>
<comment type="caution">
    <text evidence="3">The sequence shown here is derived from an EMBL/GenBank/DDBJ whole genome shotgun (WGS) entry which is preliminary data.</text>
</comment>
<evidence type="ECO:0000313" key="4">
    <source>
        <dbReference type="Proteomes" id="UP001285441"/>
    </source>
</evidence>
<dbReference type="InterPro" id="IPR011761">
    <property type="entry name" value="ATP-grasp"/>
</dbReference>
<protein>
    <recommendedName>
        <fullName evidence="2">ATP-grasp domain-containing protein</fullName>
    </recommendedName>
</protein>
<gene>
    <name evidence="3" type="ORF">B0H63DRAFT_399952</name>
</gene>
<evidence type="ECO:0000259" key="2">
    <source>
        <dbReference type="PROSITE" id="PS50975"/>
    </source>
</evidence>
<keyword evidence="1" id="KW-0547">Nucleotide-binding</keyword>
<accession>A0AAE0KDW5</accession>
<keyword evidence="4" id="KW-1185">Reference proteome</keyword>
<dbReference type="GO" id="GO:0046872">
    <property type="term" value="F:metal ion binding"/>
    <property type="evidence" value="ECO:0007669"/>
    <property type="project" value="InterPro"/>
</dbReference>
<organism evidence="3 4">
    <name type="scientific">Podospora didyma</name>
    <dbReference type="NCBI Taxonomy" id="330526"/>
    <lineage>
        <taxon>Eukaryota</taxon>
        <taxon>Fungi</taxon>
        <taxon>Dikarya</taxon>
        <taxon>Ascomycota</taxon>
        <taxon>Pezizomycotina</taxon>
        <taxon>Sordariomycetes</taxon>
        <taxon>Sordariomycetidae</taxon>
        <taxon>Sordariales</taxon>
        <taxon>Podosporaceae</taxon>
        <taxon>Podospora</taxon>
    </lineage>
</organism>